<dbReference type="PATRIC" id="fig|1288298.3.peg.3866"/>
<dbReference type="HOGENOM" id="CLU_055029_3_1_5"/>
<dbReference type="InterPro" id="IPR031034">
    <property type="entry name" value="Creatininase"/>
</dbReference>
<dbReference type="PANTHER" id="PTHR35005:SF1">
    <property type="entry name" value="2-AMINO-5-FORMYLAMINO-6-RIBOSYLAMINOPYRIMIDIN-4(3H)-ONE 5'-MONOPHOSPHATE DEFORMYLASE"/>
    <property type="match status" value="1"/>
</dbReference>
<sequence length="266" mass="29249">MAQDTVFAAELPWPEYQRRVARGSVPILIPLGSMEQHGHHMPMHVDVLLPTEFARRAAAEVGGLVAPPFTYGYKSQQKSGGGNFFPGTTSLDGASLVNALKDVIREFARHGNRQICIVNGHFENSWFIAEGIDLALRELGWSGIHDTKVVLLSYWDFVDQAAIAKLYPEGFLGWDIEHGGVLETSLMLRLYPDLVSLERAVDHAPASFPPYDVYPPHPDWTPASGTLSSPKNATAEKGDILLDVCTRGIVTALRTEFATRNRVAAE</sequence>
<protein>
    <submittedName>
        <fullName evidence="6">Uncharacterized protein, putative amidase</fullName>
        <ecNumber evidence="6">3.5.2.10</ecNumber>
    </submittedName>
</protein>
<dbReference type="GO" id="GO:0046872">
    <property type="term" value="F:metal ion binding"/>
    <property type="evidence" value="ECO:0007669"/>
    <property type="project" value="UniProtKB-KW"/>
</dbReference>
<dbReference type="SUPFAM" id="SSF102215">
    <property type="entry name" value="Creatininase"/>
    <property type="match status" value="1"/>
</dbReference>
<dbReference type="RefSeq" id="WP_037275326.1">
    <property type="nucleotide sequence ID" value="NZ_KN293984.1"/>
</dbReference>
<dbReference type="Gene3D" id="3.40.50.10310">
    <property type="entry name" value="Creatininase"/>
    <property type="match status" value="1"/>
</dbReference>
<dbReference type="STRING" id="215743.ROSMUCSMR3_02682"/>
<dbReference type="EMBL" id="AONH01000020">
    <property type="protein sequence ID" value="KGM86293.1"/>
    <property type="molecule type" value="Genomic_DNA"/>
</dbReference>
<organism evidence="6 7">
    <name type="scientific">Roseovarius mucosus DSM 17069</name>
    <dbReference type="NCBI Taxonomy" id="1288298"/>
    <lineage>
        <taxon>Bacteria</taxon>
        <taxon>Pseudomonadati</taxon>
        <taxon>Pseudomonadota</taxon>
        <taxon>Alphaproteobacteria</taxon>
        <taxon>Rhodobacterales</taxon>
        <taxon>Roseobacteraceae</taxon>
        <taxon>Roseovarius</taxon>
    </lineage>
</organism>
<evidence type="ECO:0000313" key="6">
    <source>
        <dbReference type="EMBL" id="KGM86293.1"/>
    </source>
</evidence>
<keyword evidence="2" id="KW-0479">Metal-binding</keyword>
<comment type="similarity">
    <text evidence="5">Belongs to the creatininase superfamily.</text>
</comment>
<evidence type="ECO:0000256" key="4">
    <source>
        <dbReference type="ARBA" id="ARBA00022833"/>
    </source>
</evidence>
<accession>A0A0A0HJG0</accession>
<dbReference type="GO" id="GO:0016811">
    <property type="term" value="F:hydrolase activity, acting on carbon-nitrogen (but not peptide) bonds, in linear amides"/>
    <property type="evidence" value="ECO:0007669"/>
    <property type="project" value="TreeGrafter"/>
</dbReference>
<evidence type="ECO:0000256" key="1">
    <source>
        <dbReference type="ARBA" id="ARBA00001947"/>
    </source>
</evidence>
<proteinExistence type="inferred from homology"/>
<dbReference type="Proteomes" id="UP000030021">
    <property type="component" value="Unassembled WGS sequence"/>
</dbReference>
<evidence type="ECO:0000256" key="3">
    <source>
        <dbReference type="ARBA" id="ARBA00022801"/>
    </source>
</evidence>
<dbReference type="InterPro" id="IPR024087">
    <property type="entry name" value="Creatininase-like_sf"/>
</dbReference>
<dbReference type="OrthoDB" id="9801445at2"/>
<dbReference type="NCBIfam" id="TIGR04448">
    <property type="entry name" value="creatininase"/>
    <property type="match status" value="1"/>
</dbReference>
<reference evidence="6 7" key="1">
    <citation type="submission" date="2013-01" db="EMBL/GenBank/DDBJ databases">
        <authorList>
            <person name="Fiebig A."/>
            <person name="Goeker M."/>
            <person name="Klenk H.-P.P."/>
        </authorList>
    </citation>
    <scope>NUCLEOTIDE SEQUENCE [LARGE SCALE GENOMIC DNA]</scope>
    <source>
        <strain evidence="6 7">DSM 17069</strain>
    </source>
</reference>
<gene>
    <name evidence="6" type="ORF">rosmuc_03856</name>
</gene>
<comment type="caution">
    <text evidence="6">The sequence shown here is derived from an EMBL/GenBank/DDBJ whole genome shotgun (WGS) entry which is preliminary data.</text>
</comment>
<evidence type="ECO:0000313" key="7">
    <source>
        <dbReference type="Proteomes" id="UP000030021"/>
    </source>
</evidence>
<dbReference type="PANTHER" id="PTHR35005">
    <property type="entry name" value="3-DEHYDRO-SCYLLO-INOSOSE HYDROLASE"/>
    <property type="match status" value="1"/>
</dbReference>
<name>A0A0A0HJG0_9RHOB</name>
<dbReference type="Pfam" id="PF02633">
    <property type="entry name" value="Creatininase"/>
    <property type="match status" value="1"/>
</dbReference>
<dbReference type="eggNOG" id="COG1402">
    <property type="taxonomic scope" value="Bacteria"/>
</dbReference>
<dbReference type="AlphaFoldDB" id="A0A0A0HJG0"/>
<dbReference type="GO" id="GO:0006601">
    <property type="term" value="P:creatine biosynthetic process"/>
    <property type="evidence" value="ECO:0007669"/>
    <property type="project" value="InterPro"/>
</dbReference>
<evidence type="ECO:0000256" key="2">
    <source>
        <dbReference type="ARBA" id="ARBA00022723"/>
    </source>
</evidence>
<dbReference type="EC" id="3.5.2.10" evidence="6"/>
<keyword evidence="4" id="KW-0862">Zinc</keyword>
<keyword evidence="3 6" id="KW-0378">Hydrolase</keyword>
<evidence type="ECO:0000256" key="5">
    <source>
        <dbReference type="ARBA" id="ARBA00024029"/>
    </source>
</evidence>
<dbReference type="GO" id="GO:0047789">
    <property type="term" value="F:creatininase activity"/>
    <property type="evidence" value="ECO:0007669"/>
    <property type="project" value="UniProtKB-EC"/>
</dbReference>
<dbReference type="GO" id="GO:0009231">
    <property type="term" value="P:riboflavin biosynthetic process"/>
    <property type="evidence" value="ECO:0007669"/>
    <property type="project" value="TreeGrafter"/>
</dbReference>
<dbReference type="GO" id="GO:0006602">
    <property type="term" value="P:creatinine catabolic process"/>
    <property type="evidence" value="ECO:0007669"/>
    <property type="project" value="InterPro"/>
</dbReference>
<dbReference type="InterPro" id="IPR003785">
    <property type="entry name" value="Creatininase/forma_Hydrolase"/>
</dbReference>
<comment type="cofactor">
    <cofactor evidence="1">
        <name>Zn(2+)</name>
        <dbReference type="ChEBI" id="CHEBI:29105"/>
    </cofactor>
</comment>